<feature type="active site" description="Amidino-cysteine intermediate" evidence="3 4">
    <location>
        <position position="411"/>
    </location>
</feature>
<dbReference type="Proteomes" id="UP000319825">
    <property type="component" value="Unassembled WGS sequence"/>
</dbReference>
<accession>A0A562I972</accession>
<organism evidence="5 6">
    <name type="scientific">Micromonospora olivasterospora</name>
    <dbReference type="NCBI Taxonomy" id="1880"/>
    <lineage>
        <taxon>Bacteria</taxon>
        <taxon>Bacillati</taxon>
        <taxon>Actinomycetota</taxon>
        <taxon>Actinomycetes</taxon>
        <taxon>Micromonosporales</taxon>
        <taxon>Micromonosporaceae</taxon>
        <taxon>Micromonospora</taxon>
    </lineage>
</organism>
<dbReference type="PRINTS" id="PR01466">
    <property type="entry name" value="ARGDEIMINASE"/>
</dbReference>
<dbReference type="HAMAP" id="MF_00242">
    <property type="entry name" value="Arg_deiminase"/>
    <property type="match status" value="1"/>
</dbReference>
<dbReference type="GO" id="GO:0019546">
    <property type="term" value="P:L-arginine deiminase pathway"/>
    <property type="evidence" value="ECO:0007669"/>
    <property type="project" value="TreeGrafter"/>
</dbReference>
<comment type="catalytic activity">
    <reaction evidence="3">
        <text>L-arginine + H2O = L-citrulline + NH4(+)</text>
        <dbReference type="Rhea" id="RHEA:19597"/>
        <dbReference type="ChEBI" id="CHEBI:15377"/>
        <dbReference type="ChEBI" id="CHEBI:28938"/>
        <dbReference type="ChEBI" id="CHEBI:32682"/>
        <dbReference type="ChEBI" id="CHEBI:57743"/>
        <dbReference type="EC" id="3.5.3.6"/>
    </reaction>
</comment>
<reference evidence="5 6" key="1">
    <citation type="submission" date="2019-07" db="EMBL/GenBank/DDBJ databases">
        <title>R&amp;d 2014.</title>
        <authorList>
            <person name="Klenk H.-P."/>
        </authorList>
    </citation>
    <scope>NUCLEOTIDE SEQUENCE [LARGE SCALE GENOMIC DNA]</scope>
    <source>
        <strain evidence="5 6">DSM 43868</strain>
    </source>
</reference>
<proteinExistence type="inferred from homology"/>
<dbReference type="Gene3D" id="3.75.10.10">
    <property type="entry name" value="L-arginine/glycine Amidinotransferase, Chain A"/>
    <property type="match status" value="1"/>
</dbReference>
<dbReference type="PIRSF" id="PIRSF006356">
    <property type="entry name" value="Arg_deiminase"/>
    <property type="match status" value="1"/>
</dbReference>
<comment type="caution">
    <text evidence="5">The sequence shown here is derived from an EMBL/GenBank/DDBJ whole genome shotgun (WGS) entry which is preliminary data.</text>
</comment>
<gene>
    <name evidence="3" type="primary">arcA</name>
    <name evidence="5" type="ORF">JD77_02361</name>
</gene>
<dbReference type="EC" id="3.5.3.6" evidence="3"/>
<evidence type="ECO:0000313" key="6">
    <source>
        <dbReference type="Proteomes" id="UP000319825"/>
    </source>
</evidence>
<evidence type="ECO:0000256" key="3">
    <source>
        <dbReference type="HAMAP-Rule" id="MF_00242"/>
    </source>
</evidence>
<name>A0A562I972_MICOL</name>
<dbReference type="UniPathway" id="UPA00254">
    <property type="reaction ID" value="UER00364"/>
</dbReference>
<keyword evidence="3" id="KW-0056">Arginine metabolism</keyword>
<dbReference type="InterPro" id="IPR003876">
    <property type="entry name" value="Arg_deiminase"/>
</dbReference>
<comment type="pathway">
    <text evidence="3">Amino-acid degradation; L-arginine degradation via ADI pathway; carbamoyl phosphate from L-arginine: step 1/2.</text>
</comment>
<keyword evidence="2 3" id="KW-0378">Hydrolase</keyword>
<dbReference type="PANTHER" id="PTHR47271">
    <property type="entry name" value="ARGININE DEIMINASE"/>
    <property type="match status" value="1"/>
</dbReference>
<dbReference type="GO" id="GO:0005737">
    <property type="term" value="C:cytoplasm"/>
    <property type="evidence" value="ECO:0007669"/>
    <property type="project" value="UniProtKB-SubCell"/>
</dbReference>
<dbReference type="SUPFAM" id="SSF55909">
    <property type="entry name" value="Pentein"/>
    <property type="match status" value="1"/>
</dbReference>
<keyword evidence="6" id="KW-1185">Reference proteome</keyword>
<evidence type="ECO:0000313" key="5">
    <source>
        <dbReference type="EMBL" id="TWH67386.1"/>
    </source>
</evidence>
<evidence type="ECO:0000256" key="1">
    <source>
        <dbReference type="ARBA" id="ARBA00010206"/>
    </source>
</evidence>
<keyword evidence="3" id="KW-0963">Cytoplasm</keyword>
<dbReference type="NCBIfam" id="NF002381">
    <property type="entry name" value="PRK01388.1"/>
    <property type="match status" value="1"/>
</dbReference>
<protein>
    <recommendedName>
        <fullName evidence="3">Arginine deiminase</fullName>
        <shortName evidence="3">ADI</shortName>
        <ecNumber evidence="3">3.5.3.6</ecNumber>
    </recommendedName>
    <alternativeName>
        <fullName evidence="3">Arginine dihydrolase</fullName>
        <shortName evidence="3">AD</shortName>
    </alternativeName>
</protein>
<evidence type="ECO:0000256" key="4">
    <source>
        <dbReference type="PIRSR" id="PIRSR006356-1"/>
    </source>
</evidence>
<comment type="subcellular location">
    <subcellularLocation>
        <location evidence="3">Cytoplasm</location>
    </subcellularLocation>
</comment>
<dbReference type="EMBL" id="VLKE01000001">
    <property type="protein sequence ID" value="TWH67386.1"/>
    <property type="molecule type" value="Genomic_DNA"/>
</dbReference>
<dbReference type="Pfam" id="PF02274">
    <property type="entry name" value="ADI"/>
    <property type="match status" value="1"/>
</dbReference>
<dbReference type="GO" id="GO:0016990">
    <property type="term" value="F:arginine deiminase activity"/>
    <property type="evidence" value="ECO:0007669"/>
    <property type="project" value="UniProtKB-UniRule"/>
</dbReference>
<evidence type="ECO:0000256" key="2">
    <source>
        <dbReference type="ARBA" id="ARBA00022801"/>
    </source>
</evidence>
<dbReference type="AlphaFoldDB" id="A0A562I972"/>
<dbReference type="PANTHER" id="PTHR47271:SF2">
    <property type="entry name" value="ARGININE DEIMINASE"/>
    <property type="match status" value="1"/>
</dbReference>
<comment type="similarity">
    <text evidence="1 3">Belongs to the arginine deiminase family.</text>
</comment>
<sequence>MPYSSTEVLPDAANPCPTLGRVTHYVDSEVGRLGTVLLHRPGPELARLTPRNNDSLLFDAIPWVGRAQEEHDAFAAALRERGVEVLYLATLLAETLAVTEARAELTEQVLRSPRLGDALRRRVADHLSYLDPVALAGVLIAGLAHEELRVSQERPGGLVYALMDRHDFVIDPLPNLLFTRDSALWIGDRVGVTSLAMPARRRESTITHAIYRYHPRFAGTEFVYGPELEHLEGGDVLLLAPGVLAVGVGERTTPAGAERLARQVFAAGLAHTILVVPIAQERATMHLDTVCTMVDVDAVLMYPNIANTLSAYTMIADPDGEPQVDGPAPFLRAAADAMDLDRLRVIDTGLDPVTAEREQWDDGNNTLALAPRLCVGYERNTQTNAQLERAGIEVIPIAGSELGSGRGGPRCMSCPLVREPLKR</sequence>
<dbReference type="Gene3D" id="1.10.3930.10">
    <property type="entry name" value="Arginine deiminase"/>
    <property type="match status" value="1"/>
</dbReference>